<organism evidence="3 4">
    <name type="scientific">Stakelama pacifica</name>
    <dbReference type="NCBI Taxonomy" id="517720"/>
    <lineage>
        <taxon>Bacteria</taxon>
        <taxon>Pseudomonadati</taxon>
        <taxon>Pseudomonadota</taxon>
        <taxon>Alphaproteobacteria</taxon>
        <taxon>Sphingomonadales</taxon>
        <taxon>Sphingomonadaceae</taxon>
        <taxon>Stakelama</taxon>
    </lineage>
</organism>
<dbReference type="Gene3D" id="2.120.10.30">
    <property type="entry name" value="TolB, C-terminal domain"/>
    <property type="match status" value="1"/>
</dbReference>
<keyword evidence="1" id="KW-0732">Signal</keyword>
<dbReference type="GO" id="GO:0016020">
    <property type="term" value="C:membrane"/>
    <property type="evidence" value="ECO:0007669"/>
    <property type="project" value="InterPro"/>
</dbReference>
<evidence type="ECO:0000256" key="1">
    <source>
        <dbReference type="SAM" id="SignalP"/>
    </source>
</evidence>
<evidence type="ECO:0000259" key="2">
    <source>
        <dbReference type="PROSITE" id="PS50268"/>
    </source>
</evidence>
<gene>
    <name evidence="3" type="ORF">EV664_10624</name>
</gene>
<sequence>MISLKQAAASYMAIAAATLLVGCGGGGDGTVVTPPAPTPTPTTQVAFTSISTDDVLENQPLTYRAAAQDVQGRPVAFAITGGADADFFTITEDGKLSFTRLPDFEAAEDANHDNQFEVRLSASNGVDTATMNLTVRVSNVADDIHLKRVGSGLVDVVAAVSAPDSDDLLIAQRNGKIYRVSPATGAKTLWAAMADISDDGVHGVTGMTLPPGASNTNELWVSAFLDSDYMVVRPVLQISASESGLQPRPFISFVMPSGSVPRGGALTLDGSGGFFLATGDAGEPDKAADLTSPLGKILHFIKNPDPYAGASIVYYIPDGMDGADQSQWATRAIWATGLHDPQDLWLQDSRLILADRGEAKADEVDVLDLVNDKGAFLGWPQLEGQDPVVDQPNPHNLLPSITFPIGANGPRIGPGRPSPSGAGLFAGQFVFGDDKGGLWTIAQKRMTPGADLGLEVLAHHKADITTDQGKLTAITHIAVNRAGIFFIVDADGDVFQVSAP</sequence>
<evidence type="ECO:0000313" key="3">
    <source>
        <dbReference type="EMBL" id="TDN82218.1"/>
    </source>
</evidence>
<evidence type="ECO:0000313" key="4">
    <source>
        <dbReference type="Proteomes" id="UP000295493"/>
    </source>
</evidence>
<dbReference type="GO" id="GO:0007156">
    <property type="term" value="P:homophilic cell adhesion via plasma membrane adhesion molecules"/>
    <property type="evidence" value="ECO:0007669"/>
    <property type="project" value="InterPro"/>
</dbReference>
<dbReference type="InterPro" id="IPR011042">
    <property type="entry name" value="6-blade_b-propeller_TolB-like"/>
</dbReference>
<name>A0A4V3BTA1_9SPHN</name>
<dbReference type="GO" id="GO:0005509">
    <property type="term" value="F:calcium ion binding"/>
    <property type="evidence" value="ECO:0007669"/>
    <property type="project" value="InterPro"/>
</dbReference>
<reference evidence="3 4" key="1">
    <citation type="submission" date="2019-03" db="EMBL/GenBank/DDBJ databases">
        <title>Genomic Encyclopedia of Type Strains, Phase IV (KMG-IV): sequencing the most valuable type-strain genomes for metagenomic binning, comparative biology and taxonomic classification.</title>
        <authorList>
            <person name="Goeker M."/>
        </authorList>
    </citation>
    <scope>NUCLEOTIDE SEQUENCE [LARGE SCALE GENOMIC DNA]</scope>
    <source>
        <strain evidence="3 4">DSM 25059</strain>
    </source>
</reference>
<comment type="caution">
    <text evidence="3">The sequence shown here is derived from an EMBL/GenBank/DDBJ whole genome shotgun (WGS) entry which is preliminary data.</text>
</comment>
<protein>
    <submittedName>
        <fullName evidence="3">Glucose/sorbosone dehydrogenase</fullName>
    </submittedName>
</protein>
<feature type="domain" description="Cadherin" evidence="2">
    <location>
        <begin position="32"/>
        <end position="165"/>
    </location>
</feature>
<dbReference type="PROSITE" id="PS50268">
    <property type="entry name" value="CADHERIN_2"/>
    <property type="match status" value="1"/>
</dbReference>
<dbReference type="Proteomes" id="UP000295493">
    <property type="component" value="Unassembled WGS sequence"/>
</dbReference>
<dbReference type="Gene3D" id="2.60.40.60">
    <property type="entry name" value="Cadherins"/>
    <property type="match status" value="1"/>
</dbReference>
<accession>A0A4V3BTA1</accession>
<feature type="signal peptide" evidence="1">
    <location>
        <begin position="1"/>
        <end position="15"/>
    </location>
</feature>
<dbReference type="InterPro" id="IPR012938">
    <property type="entry name" value="Glc/Sorbosone_DH"/>
</dbReference>
<dbReference type="AlphaFoldDB" id="A0A4V3BTA1"/>
<feature type="chain" id="PRO_5020540298" evidence="1">
    <location>
        <begin position="16"/>
        <end position="500"/>
    </location>
</feature>
<dbReference type="InterPro" id="IPR011041">
    <property type="entry name" value="Quinoprot_gluc/sorb_DH_b-prop"/>
</dbReference>
<dbReference type="Pfam" id="PF07995">
    <property type="entry name" value="GSDH"/>
    <property type="match status" value="1"/>
</dbReference>
<dbReference type="RefSeq" id="WP_229668223.1">
    <property type="nucleotide sequence ID" value="NZ_BMLU01000006.1"/>
</dbReference>
<dbReference type="PROSITE" id="PS51257">
    <property type="entry name" value="PROKAR_LIPOPROTEIN"/>
    <property type="match status" value="1"/>
</dbReference>
<proteinExistence type="predicted"/>
<dbReference type="SUPFAM" id="SSF50952">
    <property type="entry name" value="Soluble quinoprotein glucose dehydrogenase"/>
    <property type="match status" value="1"/>
</dbReference>
<dbReference type="PANTHER" id="PTHR19328">
    <property type="entry name" value="HEDGEHOG-INTERACTING PROTEIN"/>
    <property type="match status" value="1"/>
</dbReference>
<keyword evidence="4" id="KW-1185">Reference proteome</keyword>
<dbReference type="EMBL" id="SNWD01000006">
    <property type="protein sequence ID" value="TDN82218.1"/>
    <property type="molecule type" value="Genomic_DNA"/>
</dbReference>
<dbReference type="InterPro" id="IPR002126">
    <property type="entry name" value="Cadherin-like_dom"/>
</dbReference>
<dbReference type="PANTHER" id="PTHR19328:SF13">
    <property type="entry name" value="HIPL1 PROTEIN"/>
    <property type="match status" value="1"/>
</dbReference>